<protein>
    <submittedName>
        <fullName evidence="1">Uncharacterized protein</fullName>
    </submittedName>
</protein>
<dbReference type="EMBL" id="QTSX02005810">
    <property type="protein sequence ID" value="KAJ9057276.1"/>
    <property type="molecule type" value="Genomic_DNA"/>
</dbReference>
<evidence type="ECO:0000313" key="2">
    <source>
        <dbReference type="Proteomes" id="UP001165960"/>
    </source>
</evidence>
<dbReference type="Proteomes" id="UP001165960">
    <property type="component" value="Unassembled WGS sequence"/>
</dbReference>
<reference evidence="1" key="1">
    <citation type="submission" date="2022-04" db="EMBL/GenBank/DDBJ databases">
        <title>Genome of the entomopathogenic fungus Entomophthora muscae.</title>
        <authorList>
            <person name="Elya C."/>
            <person name="Lovett B.R."/>
            <person name="Lee E."/>
            <person name="Macias A.M."/>
            <person name="Hajek A.E."/>
            <person name="De Bivort B.L."/>
            <person name="Kasson M.T."/>
            <person name="De Fine Licht H.H."/>
            <person name="Stajich J.E."/>
        </authorList>
    </citation>
    <scope>NUCLEOTIDE SEQUENCE</scope>
    <source>
        <strain evidence="1">Berkeley</strain>
    </source>
</reference>
<organism evidence="1 2">
    <name type="scientific">Entomophthora muscae</name>
    <dbReference type="NCBI Taxonomy" id="34485"/>
    <lineage>
        <taxon>Eukaryota</taxon>
        <taxon>Fungi</taxon>
        <taxon>Fungi incertae sedis</taxon>
        <taxon>Zoopagomycota</taxon>
        <taxon>Entomophthoromycotina</taxon>
        <taxon>Entomophthoromycetes</taxon>
        <taxon>Entomophthorales</taxon>
        <taxon>Entomophthoraceae</taxon>
        <taxon>Entomophthora</taxon>
    </lineage>
</organism>
<name>A0ACC2S542_9FUNG</name>
<comment type="caution">
    <text evidence="1">The sequence shown here is derived from an EMBL/GenBank/DDBJ whole genome shotgun (WGS) entry which is preliminary data.</text>
</comment>
<sequence length="238" mass="24513">MQFNLVSTVLLALSASALEYARPTESYGADAPAAPAPAPAPAKPATPAPAPTPAKPAAPAPAPAPAKTAAPAPAPAKVAASKKAAPKKSAPKKAASAPSAPRIFGNGVIQDFGTSSDAFSISDIILTPSVPVAGQPLDVHLIGKLKKTIDKGSKVVIKADYDGSSILDIELDACELASERKFKHQCPAQPEAFDVHHTLRIPGDAPKGNYAIKAYGFNQDNVRIFNVSIIHNSPKSSY</sequence>
<evidence type="ECO:0000313" key="1">
    <source>
        <dbReference type="EMBL" id="KAJ9057276.1"/>
    </source>
</evidence>
<proteinExistence type="predicted"/>
<gene>
    <name evidence="1" type="ORF">DSO57_1024267</name>
</gene>
<accession>A0ACC2S542</accession>
<keyword evidence="2" id="KW-1185">Reference proteome</keyword>